<protein>
    <submittedName>
        <fullName evidence="2">Uncharacterized protein</fullName>
    </submittedName>
</protein>
<sequence length="103" mass="11430">MKGLDTFRNERAYENTERRGFWSSILCDPKGLPKSTSTAQYRDEKEKKYHHTPTHAASSFLKTATTPAMIPAIHAQGKQKKEQSIPGPAEGEISDAHQSQSSA</sequence>
<feature type="region of interest" description="Disordered" evidence="1">
    <location>
        <begin position="29"/>
        <end position="103"/>
    </location>
</feature>
<dbReference type="AlphaFoldDB" id="A0A8T9B457"/>
<dbReference type="OrthoDB" id="3474869at2759"/>
<evidence type="ECO:0000313" key="2">
    <source>
        <dbReference type="EMBL" id="TVY14161.1"/>
    </source>
</evidence>
<evidence type="ECO:0000256" key="1">
    <source>
        <dbReference type="SAM" id="MobiDB-lite"/>
    </source>
</evidence>
<name>A0A8T9B457_9HELO</name>
<feature type="compositionally biased region" description="Polar residues" evidence="1">
    <location>
        <begin position="55"/>
        <end position="66"/>
    </location>
</feature>
<dbReference type="EMBL" id="QGMF01000751">
    <property type="protein sequence ID" value="TVY14161.1"/>
    <property type="molecule type" value="Genomic_DNA"/>
</dbReference>
<proteinExistence type="predicted"/>
<accession>A0A8T9B457</accession>
<comment type="caution">
    <text evidence="2">The sequence shown here is derived from an EMBL/GenBank/DDBJ whole genome shotgun (WGS) entry which is preliminary data.</text>
</comment>
<gene>
    <name evidence="2" type="ORF">LARI1_G008635</name>
</gene>
<keyword evidence="3" id="KW-1185">Reference proteome</keyword>
<evidence type="ECO:0000313" key="3">
    <source>
        <dbReference type="Proteomes" id="UP000469559"/>
    </source>
</evidence>
<dbReference type="Proteomes" id="UP000469559">
    <property type="component" value="Unassembled WGS sequence"/>
</dbReference>
<organism evidence="2 3">
    <name type="scientific">Lachnellula arida</name>
    <dbReference type="NCBI Taxonomy" id="1316785"/>
    <lineage>
        <taxon>Eukaryota</taxon>
        <taxon>Fungi</taxon>
        <taxon>Dikarya</taxon>
        <taxon>Ascomycota</taxon>
        <taxon>Pezizomycotina</taxon>
        <taxon>Leotiomycetes</taxon>
        <taxon>Helotiales</taxon>
        <taxon>Lachnaceae</taxon>
        <taxon>Lachnellula</taxon>
    </lineage>
</organism>
<reference evidence="2 3" key="1">
    <citation type="submission" date="2018-05" db="EMBL/GenBank/DDBJ databases">
        <title>Whole genome sequencing for identification of molecular markers to develop diagnostic detection tools for the regulated plant pathogen Lachnellula willkommii.</title>
        <authorList>
            <person name="Giroux E."/>
            <person name="Bilodeau G."/>
        </authorList>
    </citation>
    <scope>NUCLEOTIDE SEQUENCE [LARGE SCALE GENOMIC DNA]</scope>
    <source>
        <strain evidence="2 3">CBS 203.66</strain>
    </source>
</reference>